<reference evidence="3" key="1">
    <citation type="submission" date="2017-05" db="EMBL/GenBank/DDBJ databases">
        <authorList>
            <person name="Lin X.B."/>
            <person name="Stothard P."/>
            <person name="Tasseva G."/>
            <person name="Walter J."/>
        </authorList>
    </citation>
    <scope>NUCLEOTIDE SEQUENCE [LARGE SCALE GENOMIC DNA]</scope>
    <source>
        <strain evidence="3">103v</strain>
    </source>
</reference>
<organism evidence="2 3">
    <name type="scientific">Limosilactobacillus reuteri</name>
    <name type="common">Lactobacillus reuteri</name>
    <dbReference type="NCBI Taxonomy" id="1598"/>
    <lineage>
        <taxon>Bacteria</taxon>
        <taxon>Bacillati</taxon>
        <taxon>Bacillota</taxon>
        <taxon>Bacilli</taxon>
        <taxon>Lactobacillales</taxon>
        <taxon>Lactobacillaceae</taxon>
        <taxon>Limosilactobacillus</taxon>
    </lineage>
</organism>
<proteinExistence type="predicted"/>
<name>A0A256VH86_LIMRT</name>
<comment type="caution">
    <text evidence="2">The sequence shown here is derived from an EMBL/GenBank/DDBJ whole genome shotgun (WGS) entry which is preliminary data.</text>
</comment>
<feature type="domain" description="GIY-YIG" evidence="1">
    <location>
        <begin position="180"/>
        <end position="277"/>
    </location>
</feature>
<keyword evidence="2" id="KW-0540">Nuclease</keyword>
<evidence type="ECO:0000259" key="1">
    <source>
        <dbReference type="PROSITE" id="PS50164"/>
    </source>
</evidence>
<keyword evidence="2" id="KW-0378">Hydrolase</keyword>
<dbReference type="GO" id="GO:0004519">
    <property type="term" value="F:endonuclease activity"/>
    <property type="evidence" value="ECO:0007669"/>
    <property type="project" value="UniProtKB-KW"/>
</dbReference>
<dbReference type="AlphaFoldDB" id="A0A256VH86"/>
<evidence type="ECO:0000313" key="3">
    <source>
        <dbReference type="Proteomes" id="UP000216122"/>
    </source>
</evidence>
<reference evidence="2 3" key="2">
    <citation type="submission" date="2017-09" db="EMBL/GenBank/DDBJ databases">
        <title>Tripartite evolution among Lactobacillus johnsonii, Lactobacillus taiwanensis, Lactobacillus reuteri and their rodent host.</title>
        <authorList>
            <person name="Wang T."/>
            <person name="Knowles S."/>
            <person name="Cheng C."/>
        </authorList>
    </citation>
    <scope>NUCLEOTIDE SEQUENCE [LARGE SCALE GENOMIC DNA]</scope>
    <source>
        <strain evidence="2 3">103v</strain>
    </source>
</reference>
<keyword evidence="2" id="KW-0255">Endonuclease</keyword>
<accession>A0A256VH86</accession>
<dbReference type="InterPro" id="IPR000305">
    <property type="entry name" value="GIY-YIG_endonuc"/>
</dbReference>
<dbReference type="Proteomes" id="UP000216122">
    <property type="component" value="Unassembled WGS sequence"/>
</dbReference>
<sequence length="278" mass="32490">MSEEKQLTLNQLLNLDNQQLSVAKVKFNQNNGEVEPINDFLNDPEMVNNQWLFWRNKNRYFNVGDLAICLIKLRNDQWLLTTIKKVTKELDVTKGVNYEGQELAEYKALYGRVVLQYHKGHQVQVRKFQGIEDQLIVSQILPTVYDGTVFPGYDNICLSYDQLADIIKKEPMDWINALKAQKAVYLITDKATGKLYVGSATGKEMLLERWQNYVDNGHGGNKDLVRLVEEEGFDYIKKNFQYSLLENFNSVVGDNIMLEREKWWKKVLRSREYGYNKN</sequence>
<gene>
    <name evidence="2" type="ORF">CBG21_06915</name>
</gene>
<dbReference type="CDD" id="cd10446">
    <property type="entry name" value="GIY-YIG_unchar_1"/>
    <property type="match status" value="1"/>
</dbReference>
<dbReference type="RefSeq" id="WP_094504421.1">
    <property type="nucleotide sequence ID" value="NZ_NGPH01000032.1"/>
</dbReference>
<evidence type="ECO:0000313" key="2">
    <source>
        <dbReference type="EMBL" id="OYT03035.1"/>
    </source>
</evidence>
<protein>
    <submittedName>
        <fullName evidence="2">Endonuclease</fullName>
    </submittedName>
</protein>
<dbReference type="EMBL" id="NGQC01000041">
    <property type="protein sequence ID" value="OYT03035.1"/>
    <property type="molecule type" value="Genomic_DNA"/>
</dbReference>
<dbReference type="SUPFAM" id="SSF82771">
    <property type="entry name" value="GIY-YIG endonuclease"/>
    <property type="match status" value="1"/>
</dbReference>
<dbReference type="Gene3D" id="3.40.1440.10">
    <property type="entry name" value="GIY-YIG endonuclease"/>
    <property type="match status" value="1"/>
</dbReference>
<dbReference type="PROSITE" id="PS50164">
    <property type="entry name" value="GIY_YIG"/>
    <property type="match status" value="1"/>
</dbReference>
<dbReference type="InterPro" id="IPR035901">
    <property type="entry name" value="GIY-YIG_endonuc_sf"/>
</dbReference>